<organism evidence="7 8">
    <name type="scientific">Ascidiaceihabitans donghaensis</name>
    <dbReference type="NCBI Taxonomy" id="1510460"/>
    <lineage>
        <taxon>Bacteria</taxon>
        <taxon>Pseudomonadati</taxon>
        <taxon>Pseudomonadota</taxon>
        <taxon>Alphaproteobacteria</taxon>
        <taxon>Rhodobacterales</taxon>
        <taxon>Paracoccaceae</taxon>
        <taxon>Ascidiaceihabitans</taxon>
    </lineage>
</organism>
<name>A0A2R8B904_9RHOB</name>
<dbReference type="OrthoDB" id="9770329at2"/>
<keyword evidence="8" id="KW-1185">Reference proteome</keyword>
<dbReference type="Pfam" id="PF04116">
    <property type="entry name" value="FA_hydroxylase"/>
    <property type="match status" value="1"/>
</dbReference>
<reference evidence="7 8" key="1">
    <citation type="submission" date="2018-03" db="EMBL/GenBank/DDBJ databases">
        <authorList>
            <person name="Keele B.F."/>
        </authorList>
    </citation>
    <scope>NUCLEOTIDE SEQUENCE [LARGE SCALE GENOMIC DNA]</scope>
    <source>
        <strain evidence="7 8">CECT 8599</strain>
    </source>
</reference>
<dbReference type="GO" id="GO:0008610">
    <property type="term" value="P:lipid biosynthetic process"/>
    <property type="evidence" value="ECO:0007669"/>
    <property type="project" value="InterPro"/>
</dbReference>
<proteinExistence type="predicted"/>
<keyword evidence="3 5" id="KW-1133">Transmembrane helix</keyword>
<keyword evidence="2 5" id="KW-0812">Transmembrane</keyword>
<dbReference type="Proteomes" id="UP000244880">
    <property type="component" value="Unassembled WGS sequence"/>
</dbReference>
<feature type="domain" description="Fatty acid hydroxylase" evidence="6">
    <location>
        <begin position="177"/>
        <end position="306"/>
    </location>
</feature>
<feature type="transmembrane region" description="Helical" evidence="5">
    <location>
        <begin position="168"/>
        <end position="190"/>
    </location>
</feature>
<dbReference type="InterPro" id="IPR050307">
    <property type="entry name" value="Sterol_Desaturase_Related"/>
</dbReference>
<feature type="transmembrane region" description="Helical" evidence="5">
    <location>
        <begin position="49"/>
        <end position="66"/>
    </location>
</feature>
<evidence type="ECO:0000256" key="4">
    <source>
        <dbReference type="ARBA" id="ARBA00023136"/>
    </source>
</evidence>
<feature type="transmembrane region" description="Helical" evidence="5">
    <location>
        <begin position="134"/>
        <end position="156"/>
    </location>
</feature>
<evidence type="ECO:0000256" key="2">
    <source>
        <dbReference type="ARBA" id="ARBA00022692"/>
    </source>
</evidence>
<protein>
    <recommendedName>
        <fullName evidence="6">Fatty acid hydroxylase domain-containing protein</fullName>
    </recommendedName>
</protein>
<evidence type="ECO:0000256" key="5">
    <source>
        <dbReference type="SAM" id="Phobius"/>
    </source>
</evidence>
<accession>A0A2R8B904</accession>
<dbReference type="InterPro" id="IPR006694">
    <property type="entry name" value="Fatty_acid_hydroxylase"/>
</dbReference>
<evidence type="ECO:0000313" key="7">
    <source>
        <dbReference type="EMBL" id="SPH19536.1"/>
    </source>
</evidence>
<evidence type="ECO:0000313" key="8">
    <source>
        <dbReference type="Proteomes" id="UP000244880"/>
    </source>
</evidence>
<dbReference type="GO" id="GO:0005506">
    <property type="term" value="F:iron ion binding"/>
    <property type="evidence" value="ECO:0007669"/>
    <property type="project" value="InterPro"/>
</dbReference>
<feature type="transmembrane region" description="Helical" evidence="5">
    <location>
        <begin position="78"/>
        <end position="100"/>
    </location>
</feature>
<dbReference type="GO" id="GO:0016020">
    <property type="term" value="C:membrane"/>
    <property type="evidence" value="ECO:0007669"/>
    <property type="project" value="UniProtKB-SubCell"/>
</dbReference>
<dbReference type="EMBL" id="OMOR01000001">
    <property type="protein sequence ID" value="SPH19536.1"/>
    <property type="molecule type" value="Genomic_DNA"/>
</dbReference>
<evidence type="ECO:0000259" key="6">
    <source>
        <dbReference type="Pfam" id="PF04116"/>
    </source>
</evidence>
<sequence length="327" mass="38070">MPADDKDYGVWNYHPDLPLEDPSIFAKGTNARHIAGWLRRNWLALSERMILLILAVIAYAFFYPALEVAQSFAMGWVIQTYLVNLGFVMAIAGGLHWYFYMRKGQGKTLKFDGRDQAKGNRAFLFSDQVKDNMFWTLTSGVAQLTAFQVVTMWLMANGYVPVITLASNPVWFVLWIVLLPVWSAFHFYWVHRLLHVPFFYTRYHALHHRNINIGPWSGFSMHPVEHLIYLSSLCVHWVVASHPIHLIFHVLYQGPGAAMTHTGYEDLLIKDKRSLALGTFYHTLHHRYFECNYGNQEMPWDRWFGTFHDGSEEGTTETRARKKKMYS</sequence>
<evidence type="ECO:0000256" key="1">
    <source>
        <dbReference type="ARBA" id="ARBA00004370"/>
    </source>
</evidence>
<gene>
    <name evidence="7" type="ORF">ASD8599_00262</name>
</gene>
<keyword evidence="4 5" id="KW-0472">Membrane</keyword>
<dbReference type="AlphaFoldDB" id="A0A2R8B904"/>
<evidence type="ECO:0000256" key="3">
    <source>
        <dbReference type="ARBA" id="ARBA00022989"/>
    </source>
</evidence>
<dbReference type="GO" id="GO:0016491">
    <property type="term" value="F:oxidoreductase activity"/>
    <property type="evidence" value="ECO:0007669"/>
    <property type="project" value="InterPro"/>
</dbReference>
<dbReference type="PANTHER" id="PTHR11863">
    <property type="entry name" value="STEROL DESATURASE"/>
    <property type="match status" value="1"/>
</dbReference>
<dbReference type="RefSeq" id="WP_108826865.1">
    <property type="nucleotide sequence ID" value="NZ_OMOR01000001.1"/>
</dbReference>
<comment type="subcellular location">
    <subcellularLocation>
        <location evidence="1">Membrane</location>
    </subcellularLocation>
</comment>